<evidence type="ECO:0000313" key="1">
    <source>
        <dbReference type="EMBL" id="CAG6743343.1"/>
    </source>
</evidence>
<dbReference type="EMBL" id="HBUF01446674">
    <property type="protein sequence ID" value="CAG6743343.1"/>
    <property type="molecule type" value="Transcribed_RNA"/>
</dbReference>
<proteinExistence type="predicted"/>
<sequence length="120" mass="14328">MCKSIHCIDVEFVDDYRGKKHKFQIKCSSIKRLETQWDSLCVKKCHIPSWRVQHIWPLLNNSKTREPFLPCKRPYHKERKMATVRKRNIRHCAGKKMSQEKGSHHFLKITLDINSRKASI</sequence>
<reference evidence="1" key="1">
    <citation type="submission" date="2021-05" db="EMBL/GenBank/DDBJ databases">
        <authorList>
            <person name="Alioto T."/>
            <person name="Alioto T."/>
            <person name="Gomez Garrido J."/>
        </authorList>
    </citation>
    <scope>NUCLEOTIDE SEQUENCE</scope>
</reference>
<dbReference type="EMBL" id="HBUF01446675">
    <property type="protein sequence ID" value="CAG6743346.1"/>
    <property type="molecule type" value="Transcribed_RNA"/>
</dbReference>
<name>A0A8D8Z8Z7_9HEMI</name>
<organism evidence="1">
    <name type="scientific">Cacopsylla melanoneura</name>
    <dbReference type="NCBI Taxonomy" id="428564"/>
    <lineage>
        <taxon>Eukaryota</taxon>
        <taxon>Metazoa</taxon>
        <taxon>Ecdysozoa</taxon>
        <taxon>Arthropoda</taxon>
        <taxon>Hexapoda</taxon>
        <taxon>Insecta</taxon>
        <taxon>Pterygota</taxon>
        <taxon>Neoptera</taxon>
        <taxon>Paraneoptera</taxon>
        <taxon>Hemiptera</taxon>
        <taxon>Sternorrhyncha</taxon>
        <taxon>Psylloidea</taxon>
        <taxon>Psyllidae</taxon>
        <taxon>Psyllinae</taxon>
        <taxon>Cacopsylla</taxon>
    </lineage>
</organism>
<protein>
    <submittedName>
        <fullName evidence="1">Uncharacterized protein</fullName>
    </submittedName>
</protein>
<dbReference type="AlphaFoldDB" id="A0A8D8Z8Z7"/>
<accession>A0A8D8Z8Z7</accession>